<feature type="transmembrane region" description="Helical" evidence="1">
    <location>
        <begin position="305"/>
        <end position="326"/>
    </location>
</feature>
<name>A0A0G4J4S2_PLABS</name>
<accession>A0A0G4J4S2</accession>
<feature type="transmembrane region" description="Helical" evidence="1">
    <location>
        <begin position="228"/>
        <end position="252"/>
    </location>
</feature>
<keyword evidence="3" id="KW-1185">Reference proteome</keyword>
<evidence type="ECO:0000256" key="1">
    <source>
        <dbReference type="SAM" id="Phobius"/>
    </source>
</evidence>
<sequence>MVVNGDSFCSPESDSIPDDARGRIVFQIPSNGVVRCPASLMYRHLQEKGVVAWIGVWPNGYDVSVPFNYYSSNPYQPDAAGNNMLFVAVEQPARPAISLIDYMVDTGQRSRIIVSVQPDVSNWDGFYFRWYVQVPMRWIPTTVFGAAFAFACLFLHRHLKIINAEFFKRFPMPTMRTRTRYLSFIRSQLSIVHLILMIELMTTPIMCAVIGIGGWQSNAVLPYEMTEFFITALSGWGFACDVLSALLWTTIIKETPGCGRDSWFGEFLDKHSFAKVALGVLPVVLDTGTSLCTALHVQILYINQLTTALIMVMQLAVGIQFLVQALKFQKHAWRTVNTISMDVSPPNDMVHFLRRLNRWTLCLSLSMITFVCFVAIGATSFLYTRVGWVVFWSGAGTSRALTSYCRVMLAQPSRARGPPSRARAPQARIAPIVTAGVRISQ</sequence>
<gene>
    <name evidence="2" type="ORF">PBRA_002531</name>
</gene>
<evidence type="ECO:0000313" key="2">
    <source>
        <dbReference type="EMBL" id="CEP02266.1"/>
    </source>
</evidence>
<feature type="transmembrane region" description="Helical" evidence="1">
    <location>
        <begin position="191"/>
        <end position="216"/>
    </location>
</feature>
<dbReference type="AlphaFoldDB" id="A0A0G4J4S2"/>
<protein>
    <recommendedName>
        <fullName evidence="4">Transmembrane protein</fullName>
    </recommendedName>
</protein>
<feature type="transmembrane region" description="Helical" evidence="1">
    <location>
        <begin position="138"/>
        <end position="159"/>
    </location>
</feature>
<reference evidence="2 3" key="1">
    <citation type="submission" date="2015-02" db="EMBL/GenBank/DDBJ databases">
        <authorList>
            <person name="Chooi Y.-H."/>
        </authorList>
    </citation>
    <scope>NUCLEOTIDE SEQUENCE [LARGE SCALE GENOMIC DNA]</scope>
    <source>
        <strain evidence="2">E3</strain>
    </source>
</reference>
<keyword evidence="1" id="KW-0472">Membrane</keyword>
<feature type="transmembrane region" description="Helical" evidence="1">
    <location>
        <begin position="359"/>
        <end position="383"/>
    </location>
</feature>
<keyword evidence="1" id="KW-0812">Transmembrane</keyword>
<proteinExistence type="predicted"/>
<dbReference type="EMBL" id="CDSF01000122">
    <property type="protein sequence ID" value="CEP02266.1"/>
    <property type="molecule type" value="Genomic_DNA"/>
</dbReference>
<evidence type="ECO:0000313" key="3">
    <source>
        <dbReference type="Proteomes" id="UP000039324"/>
    </source>
</evidence>
<keyword evidence="1" id="KW-1133">Transmembrane helix</keyword>
<organism evidence="2 3">
    <name type="scientific">Plasmodiophora brassicae</name>
    <name type="common">Clubroot disease agent</name>
    <dbReference type="NCBI Taxonomy" id="37360"/>
    <lineage>
        <taxon>Eukaryota</taxon>
        <taxon>Sar</taxon>
        <taxon>Rhizaria</taxon>
        <taxon>Endomyxa</taxon>
        <taxon>Phytomyxea</taxon>
        <taxon>Plasmodiophorida</taxon>
        <taxon>Plasmodiophoridae</taxon>
        <taxon>Plasmodiophora</taxon>
    </lineage>
</organism>
<feature type="transmembrane region" description="Helical" evidence="1">
    <location>
        <begin position="273"/>
        <end position="299"/>
    </location>
</feature>
<evidence type="ECO:0008006" key="4">
    <source>
        <dbReference type="Google" id="ProtNLM"/>
    </source>
</evidence>
<dbReference type="Proteomes" id="UP000039324">
    <property type="component" value="Unassembled WGS sequence"/>
</dbReference>